<sequence>MTTQLTRHVLVPVADQEDARTTAQTLKPYDFSQITVLHVVEKGEGVPDKTPVEQSEQVAAEAFDAFRETFPDAETEITYRRDVVEGIIEVADEINADAIVFRPRGGARIVQWLSGDRSLRLITEADRPVISIPEGPEE</sequence>
<feature type="domain" description="UspA" evidence="1">
    <location>
        <begin position="7"/>
        <end position="130"/>
    </location>
</feature>
<proteinExistence type="predicted"/>
<dbReference type="GeneID" id="35594682"/>
<dbReference type="CDD" id="cd00293">
    <property type="entry name" value="USP-like"/>
    <property type="match status" value="1"/>
</dbReference>
<keyword evidence="3" id="KW-1185">Reference proteome</keyword>
<dbReference type="Gene3D" id="3.40.50.620">
    <property type="entry name" value="HUPs"/>
    <property type="match status" value="1"/>
</dbReference>
<dbReference type="RefSeq" id="WP_103427809.1">
    <property type="nucleotide sequence ID" value="NZ_CP026310.1"/>
</dbReference>
<name>A0A2I8VQB6_9EURY</name>
<dbReference type="KEGG" id="srub:C2R22_21280"/>
<dbReference type="OrthoDB" id="202478at2157"/>
<dbReference type="Proteomes" id="UP000236584">
    <property type="component" value="Plasmid unnamed1"/>
</dbReference>
<dbReference type="Pfam" id="PF00582">
    <property type="entry name" value="Usp"/>
    <property type="match status" value="1"/>
</dbReference>
<dbReference type="InterPro" id="IPR006016">
    <property type="entry name" value="UspA"/>
</dbReference>
<evidence type="ECO:0000259" key="1">
    <source>
        <dbReference type="Pfam" id="PF00582"/>
    </source>
</evidence>
<evidence type="ECO:0000313" key="3">
    <source>
        <dbReference type="Proteomes" id="UP000236584"/>
    </source>
</evidence>
<keyword evidence="2" id="KW-0614">Plasmid</keyword>
<accession>A0A2I8VQB6</accession>
<dbReference type="EMBL" id="CP026310">
    <property type="protein sequence ID" value="AUV84120.1"/>
    <property type="molecule type" value="Genomic_DNA"/>
</dbReference>
<dbReference type="SUPFAM" id="SSF52402">
    <property type="entry name" value="Adenine nucleotide alpha hydrolases-like"/>
    <property type="match status" value="1"/>
</dbReference>
<geneLocation type="plasmid" evidence="2">
    <name>unnamed1</name>
</geneLocation>
<evidence type="ECO:0000313" key="2">
    <source>
        <dbReference type="EMBL" id="AUV84120.1"/>
    </source>
</evidence>
<dbReference type="InterPro" id="IPR014729">
    <property type="entry name" value="Rossmann-like_a/b/a_fold"/>
</dbReference>
<gene>
    <name evidence="2" type="ORF">C2R22_21280</name>
</gene>
<organism evidence="2 3">
    <name type="scientific">Salinigranum rubrum</name>
    <dbReference type="NCBI Taxonomy" id="755307"/>
    <lineage>
        <taxon>Archaea</taxon>
        <taxon>Methanobacteriati</taxon>
        <taxon>Methanobacteriota</taxon>
        <taxon>Stenosarchaea group</taxon>
        <taxon>Halobacteria</taxon>
        <taxon>Halobacteriales</taxon>
        <taxon>Haloferacaceae</taxon>
        <taxon>Salinigranum</taxon>
    </lineage>
</organism>
<protein>
    <submittedName>
        <fullName evidence="2">Universal stress protein</fullName>
    </submittedName>
</protein>
<reference evidence="2 3" key="1">
    <citation type="submission" date="2018-01" db="EMBL/GenBank/DDBJ databases">
        <title>Complete genome sequence of Salinigranum rubrum GX10T, an extremely halophilic archaeon isolated from a marine solar saltern.</title>
        <authorList>
            <person name="Han S."/>
        </authorList>
    </citation>
    <scope>NUCLEOTIDE SEQUENCE [LARGE SCALE GENOMIC DNA]</scope>
    <source>
        <strain evidence="2 3">GX10</strain>
        <plasmid evidence="3">Plasmid unnamed1</plasmid>
    </source>
</reference>
<dbReference type="AlphaFoldDB" id="A0A2I8VQB6"/>